<keyword evidence="10" id="KW-1185">Reference proteome</keyword>
<sequence length="405" mass="42057">MTYGDIAQRRLAGIATCSEGGAGVTRLPFTEEHLRALTEIRGWMEAAGLQVRLDAAGTLIGRLEGPPGSRTLLIGSHQDSVRSGGRYDGIMGIALGCLALEKLRTEGAAAPCSVEVLAFADEEGVRFPTALLGPRALAGTMDLSVLDLADGDGVTLRDALAGFGCDPAGLVALRRERSDLLGYLEAHIEQGPVLEGANAALGVVTGICGIERNTLRFTGETGHAGTVPMAARRDALVAAARFVIAVSEEAGWTANIRATVGTLTISPNAVNAIPDITVLPLEVRSVDDRARADFAARMRGLGEEIASAAGLSFEMTRTYVQDAVGCDADLSDRLAKAIAPVDRAPLRLPSGATHDASAMSDICPIAMLFVRCRAGLSHHPDEYASAADMGAAVDAIAAFLSTLDG</sequence>
<dbReference type="Gene3D" id="3.30.70.360">
    <property type="match status" value="1"/>
</dbReference>
<feature type="binding site" evidence="7">
    <location>
        <position position="77"/>
    </location>
    <ligand>
        <name>Zn(2+)</name>
        <dbReference type="ChEBI" id="CHEBI:29105"/>
        <label>1</label>
    </ligand>
</feature>
<dbReference type="InterPro" id="IPR010158">
    <property type="entry name" value="Amidase_Cbmase"/>
</dbReference>
<dbReference type="PANTHER" id="PTHR32494:SF19">
    <property type="entry name" value="ALLANTOATE DEIMINASE-RELATED"/>
    <property type="match status" value="1"/>
</dbReference>
<dbReference type="InterPro" id="IPR036264">
    <property type="entry name" value="Bact_exopeptidase_dim_dom"/>
</dbReference>
<comment type="cofactor">
    <cofactor evidence="7">
        <name>Zn(2+)</name>
        <dbReference type="ChEBI" id="CHEBI:29105"/>
    </cofactor>
    <text evidence="7">Binds 2 Zn(2+) ions per subunit.</text>
</comment>
<dbReference type="SUPFAM" id="SSF55031">
    <property type="entry name" value="Bacterial exopeptidase dimerisation domain"/>
    <property type="match status" value="1"/>
</dbReference>
<dbReference type="InterPro" id="IPR002933">
    <property type="entry name" value="Peptidase_M20"/>
</dbReference>
<dbReference type="CDD" id="cd03884">
    <property type="entry name" value="M20_bAS"/>
    <property type="match status" value="1"/>
</dbReference>
<protein>
    <submittedName>
        <fullName evidence="9">Hydantoin utilization protein C</fullName>
    </submittedName>
</protein>
<keyword evidence="7" id="KW-0862">Zinc</keyword>
<gene>
    <name evidence="9" type="primary">hyuC</name>
    <name evidence="9" type="ORF">ROA7023_00824</name>
</gene>
<dbReference type="RefSeq" id="WP_085877742.1">
    <property type="nucleotide sequence ID" value="NZ_FWFZ01000003.1"/>
</dbReference>
<feature type="binding site" evidence="7">
    <location>
        <position position="88"/>
    </location>
    <ligand>
        <name>Zn(2+)</name>
        <dbReference type="ChEBI" id="CHEBI:29105"/>
        <label>2</label>
    </ligand>
</feature>
<evidence type="ECO:0000256" key="3">
    <source>
        <dbReference type="ARBA" id="ARBA00011738"/>
    </source>
</evidence>
<evidence type="ECO:0000256" key="2">
    <source>
        <dbReference type="ARBA" id="ARBA00006153"/>
    </source>
</evidence>
<dbReference type="OrthoDB" id="9808195at2"/>
<dbReference type="Proteomes" id="UP000193900">
    <property type="component" value="Unassembled WGS sequence"/>
</dbReference>
<evidence type="ECO:0000256" key="6">
    <source>
        <dbReference type="ARBA" id="ARBA00023211"/>
    </source>
</evidence>
<reference evidence="9 10" key="1">
    <citation type="submission" date="2017-03" db="EMBL/GenBank/DDBJ databases">
        <authorList>
            <person name="Afonso C.L."/>
            <person name="Miller P.J."/>
            <person name="Scott M.A."/>
            <person name="Spackman E."/>
            <person name="Goraichik I."/>
            <person name="Dimitrov K.M."/>
            <person name="Suarez D.L."/>
            <person name="Swayne D.E."/>
        </authorList>
    </citation>
    <scope>NUCLEOTIDE SEQUENCE [LARGE SCALE GENOMIC DNA]</scope>
    <source>
        <strain evidence="9 10">CECT 7023</strain>
    </source>
</reference>
<dbReference type="GO" id="GO:0046872">
    <property type="term" value="F:metal ion binding"/>
    <property type="evidence" value="ECO:0007669"/>
    <property type="project" value="UniProtKB-KW"/>
</dbReference>
<evidence type="ECO:0000256" key="4">
    <source>
        <dbReference type="ARBA" id="ARBA00022723"/>
    </source>
</evidence>
<dbReference type="NCBIfam" id="TIGR01879">
    <property type="entry name" value="hydantase"/>
    <property type="match status" value="1"/>
</dbReference>
<dbReference type="PANTHER" id="PTHR32494">
    <property type="entry name" value="ALLANTOATE DEIMINASE-RELATED"/>
    <property type="match status" value="1"/>
</dbReference>
<comment type="subunit">
    <text evidence="3">Homodimer.</text>
</comment>
<dbReference type="GO" id="GO:0016813">
    <property type="term" value="F:hydrolase activity, acting on carbon-nitrogen (but not peptide) bonds, in linear amidines"/>
    <property type="evidence" value="ECO:0007669"/>
    <property type="project" value="InterPro"/>
</dbReference>
<evidence type="ECO:0000256" key="8">
    <source>
        <dbReference type="PIRSR" id="PIRSR001235-2"/>
    </source>
</evidence>
<dbReference type="PIRSF" id="PIRSF001235">
    <property type="entry name" value="Amidase_carbamoylase"/>
    <property type="match status" value="1"/>
</dbReference>
<evidence type="ECO:0000256" key="1">
    <source>
        <dbReference type="ARBA" id="ARBA00001936"/>
    </source>
</evidence>
<dbReference type="Pfam" id="PF01546">
    <property type="entry name" value="Peptidase_M20"/>
    <property type="match status" value="1"/>
</dbReference>
<feature type="binding site" evidence="7">
    <location>
        <position position="187"/>
    </location>
    <ligand>
        <name>Zn(2+)</name>
        <dbReference type="ChEBI" id="CHEBI:29105"/>
        <label>1</label>
    </ligand>
</feature>
<organism evidence="9 10">
    <name type="scientific">Roseisalinus antarcticus</name>
    <dbReference type="NCBI Taxonomy" id="254357"/>
    <lineage>
        <taxon>Bacteria</taxon>
        <taxon>Pseudomonadati</taxon>
        <taxon>Pseudomonadota</taxon>
        <taxon>Alphaproteobacteria</taxon>
        <taxon>Rhodobacterales</taxon>
        <taxon>Roseobacteraceae</taxon>
        <taxon>Roseisalinus</taxon>
    </lineage>
</organism>
<dbReference type="Gene3D" id="3.40.630.10">
    <property type="entry name" value="Zn peptidases"/>
    <property type="match status" value="1"/>
</dbReference>
<comment type="cofactor">
    <cofactor evidence="1">
        <name>Mn(2+)</name>
        <dbReference type="ChEBI" id="CHEBI:29035"/>
    </cofactor>
</comment>
<feature type="binding site" evidence="7">
    <location>
        <position position="123"/>
    </location>
    <ligand>
        <name>Zn(2+)</name>
        <dbReference type="ChEBI" id="CHEBI:29105"/>
        <label>2</label>
    </ligand>
</feature>
<feature type="binding site" evidence="8">
    <location>
        <position position="284"/>
    </location>
    <ligand>
        <name>allantoate</name>
        <dbReference type="ChEBI" id="CHEBI:17536"/>
    </ligand>
</feature>
<name>A0A1Y5RVG4_9RHOB</name>
<evidence type="ECO:0000256" key="5">
    <source>
        <dbReference type="ARBA" id="ARBA00022801"/>
    </source>
</evidence>
<feature type="binding site" evidence="8">
    <location>
        <position position="212"/>
    </location>
    <ligand>
        <name>allantoate</name>
        <dbReference type="ChEBI" id="CHEBI:17536"/>
    </ligand>
</feature>
<dbReference type="AlphaFoldDB" id="A0A1Y5RVG4"/>
<keyword evidence="6" id="KW-0464">Manganese</keyword>
<evidence type="ECO:0000256" key="7">
    <source>
        <dbReference type="PIRSR" id="PIRSR001235-1"/>
    </source>
</evidence>
<accession>A0A1Y5RVG4</accession>
<dbReference type="EMBL" id="FWFZ01000003">
    <property type="protein sequence ID" value="SLN26478.1"/>
    <property type="molecule type" value="Genomic_DNA"/>
</dbReference>
<feature type="binding site" evidence="8">
    <location>
        <position position="271"/>
    </location>
    <ligand>
        <name>allantoate</name>
        <dbReference type="ChEBI" id="CHEBI:17536"/>
    </ligand>
</feature>
<evidence type="ECO:0000313" key="10">
    <source>
        <dbReference type="Proteomes" id="UP000193900"/>
    </source>
</evidence>
<feature type="binding site" evidence="7">
    <location>
        <position position="88"/>
    </location>
    <ligand>
        <name>Zn(2+)</name>
        <dbReference type="ChEBI" id="CHEBI:29105"/>
        <label>1</label>
    </ligand>
</feature>
<keyword evidence="4 7" id="KW-0479">Metal-binding</keyword>
<feature type="binding site" evidence="7">
    <location>
        <position position="378"/>
    </location>
    <ligand>
        <name>Zn(2+)</name>
        <dbReference type="ChEBI" id="CHEBI:29105"/>
        <label>2</label>
    </ligand>
</feature>
<dbReference type="SUPFAM" id="SSF53187">
    <property type="entry name" value="Zn-dependent exopeptidases"/>
    <property type="match status" value="1"/>
</dbReference>
<proteinExistence type="inferred from homology"/>
<evidence type="ECO:0000313" key="9">
    <source>
        <dbReference type="EMBL" id="SLN26478.1"/>
    </source>
</evidence>
<comment type="similarity">
    <text evidence="2">Belongs to the peptidase M20 family.</text>
</comment>
<keyword evidence="5" id="KW-0378">Hydrolase</keyword>